<accession>A0A9W6FKU9</accession>
<dbReference type="RefSeq" id="WP_281808537.1">
    <property type="nucleotide sequence ID" value="NZ_BSDO01000005.1"/>
</dbReference>
<dbReference type="EMBL" id="JAVDPY010000006">
    <property type="protein sequence ID" value="MDR6335092.1"/>
    <property type="molecule type" value="Genomic_DNA"/>
</dbReference>
<evidence type="ECO:0000259" key="4">
    <source>
        <dbReference type="Pfam" id="PF00171"/>
    </source>
</evidence>
<dbReference type="InterPro" id="IPR016162">
    <property type="entry name" value="Ald_DH_N"/>
</dbReference>
<dbReference type="InterPro" id="IPR015590">
    <property type="entry name" value="Aldehyde_DH_dom"/>
</dbReference>
<dbReference type="PANTHER" id="PTHR11699">
    <property type="entry name" value="ALDEHYDE DEHYDROGENASE-RELATED"/>
    <property type="match status" value="1"/>
</dbReference>
<dbReference type="GO" id="GO:0016620">
    <property type="term" value="F:oxidoreductase activity, acting on the aldehyde or oxo group of donors, NAD or NADP as acceptor"/>
    <property type="evidence" value="ECO:0007669"/>
    <property type="project" value="InterPro"/>
</dbReference>
<dbReference type="Proteomes" id="UP001245370">
    <property type="component" value="Unassembled WGS sequence"/>
</dbReference>
<reference evidence="5" key="1">
    <citation type="submission" date="2022-12" db="EMBL/GenBank/DDBJ databases">
        <title>Reference genome sequencing for broad-spectrum identification of bacterial and archaeal isolates by mass spectrometry.</title>
        <authorList>
            <person name="Sekiguchi Y."/>
            <person name="Tourlousse D.M."/>
        </authorList>
    </citation>
    <scope>NUCLEOTIDE SEQUENCE</scope>
    <source>
        <strain evidence="5">301</strain>
    </source>
</reference>
<name>A0A9W6FKU9_XANFL</name>
<reference evidence="6 8" key="2">
    <citation type="submission" date="2023-07" db="EMBL/GenBank/DDBJ databases">
        <title>Genomic Encyclopedia of Type Strains, Phase IV (KMG-IV): sequencing the most valuable type-strain genomes for metagenomic binning, comparative biology and taxonomic classification.</title>
        <authorList>
            <person name="Goeker M."/>
        </authorList>
    </citation>
    <scope>NUCLEOTIDE SEQUENCE [LARGE SCALE GENOMIC DNA]</scope>
    <source>
        <strain evidence="6 8">DSM 338</strain>
    </source>
</reference>
<dbReference type="InterPro" id="IPR016161">
    <property type="entry name" value="Ald_DH/histidinol_DH"/>
</dbReference>
<evidence type="ECO:0000256" key="1">
    <source>
        <dbReference type="ARBA" id="ARBA00009986"/>
    </source>
</evidence>
<keyword evidence="8" id="KW-1185">Reference proteome</keyword>
<dbReference type="FunFam" id="3.40.309.10:FF:000012">
    <property type="entry name" value="Betaine aldehyde dehydrogenase"/>
    <property type="match status" value="1"/>
</dbReference>
<comment type="caution">
    <text evidence="5">The sequence shown here is derived from an EMBL/GenBank/DDBJ whole genome shotgun (WGS) entry which is preliminary data.</text>
</comment>
<evidence type="ECO:0000313" key="6">
    <source>
        <dbReference type="EMBL" id="MDR6335092.1"/>
    </source>
</evidence>
<dbReference type="Gene3D" id="3.40.309.10">
    <property type="entry name" value="Aldehyde Dehydrogenase, Chain A, domain 2"/>
    <property type="match status" value="1"/>
</dbReference>
<gene>
    <name evidence="6" type="ORF">GGQ86_003582</name>
    <name evidence="5" type="ORF">XFLAVUS301_33590</name>
</gene>
<protein>
    <submittedName>
        <fullName evidence="5 6">Aldehyde dehydrogenase</fullName>
    </submittedName>
</protein>
<sequence length="513" mass="55479">MAHNLEPASAGTPRHDLVRGLFIDGRMVDPGPRALMNITAPRDGTTIAQVIEASAEDVDRAVASADAAFRSKEWRSMSVRTRARLVNKLADVMEAHLDELFELETLNNGRPVRETRAQLARVPDLFRYNAGLAMARRDDVIPVEGDYLTYARRLPVGVVANVTPFNHPLLIACRNLAPTFASGCTTVVKPSEYTPLTTLRLAEIFSTAGLPPGVFNVVTGPGAVTGRALSEHPGIRKLVLTGGTEAGRRAGAAAAGNFARQTLELGGKTPVVVFDDYDLDQAVNYAAFGAFVGAGQTCVCAARHIVQRSIYDAFVERLAAKAKAIAVGDPFDAATQMGPLISARQRERVLDFARIGLEEGARLVAGGQVPPALANSHGFYVEPTVFADVDPRMRIFQEEVFGPFTVVTPFDTEDDAVRIANDSPYGLAAAIRTRDIARAHRVADRIEAGIVWINDHHRVDAASPWGGFKLSGIGREFGKEAFDAYFDVKAVMVNVGDQPFDWFDMSAPAQRLN</sequence>
<evidence type="ECO:0000313" key="5">
    <source>
        <dbReference type="EMBL" id="GLI23685.1"/>
    </source>
</evidence>
<keyword evidence="3" id="KW-0558">Oxidation</keyword>
<feature type="domain" description="Aldehyde dehydrogenase" evidence="4">
    <location>
        <begin position="36"/>
        <end position="491"/>
    </location>
</feature>
<dbReference type="FunFam" id="3.40.605.10:FF:000007">
    <property type="entry name" value="NAD/NADP-dependent betaine aldehyde dehydrogenase"/>
    <property type="match status" value="1"/>
</dbReference>
<dbReference type="Gene3D" id="3.40.605.10">
    <property type="entry name" value="Aldehyde Dehydrogenase, Chain A, domain 1"/>
    <property type="match status" value="1"/>
</dbReference>
<dbReference type="Proteomes" id="UP001144397">
    <property type="component" value="Unassembled WGS sequence"/>
</dbReference>
<dbReference type="AlphaFoldDB" id="A0A9W6FKU9"/>
<dbReference type="SUPFAM" id="SSF53720">
    <property type="entry name" value="ALDH-like"/>
    <property type="match status" value="1"/>
</dbReference>
<dbReference type="Pfam" id="PF00171">
    <property type="entry name" value="Aldedh"/>
    <property type="match status" value="1"/>
</dbReference>
<comment type="similarity">
    <text evidence="1">Belongs to the aldehyde dehydrogenase family.</text>
</comment>
<proteinExistence type="inferred from homology"/>
<evidence type="ECO:0000256" key="2">
    <source>
        <dbReference type="ARBA" id="ARBA00023002"/>
    </source>
</evidence>
<organism evidence="5 7">
    <name type="scientific">Xanthobacter flavus</name>
    <dbReference type="NCBI Taxonomy" id="281"/>
    <lineage>
        <taxon>Bacteria</taxon>
        <taxon>Pseudomonadati</taxon>
        <taxon>Pseudomonadota</taxon>
        <taxon>Alphaproteobacteria</taxon>
        <taxon>Hyphomicrobiales</taxon>
        <taxon>Xanthobacteraceae</taxon>
        <taxon>Xanthobacter</taxon>
    </lineage>
</organism>
<evidence type="ECO:0000313" key="7">
    <source>
        <dbReference type="Proteomes" id="UP001144397"/>
    </source>
</evidence>
<evidence type="ECO:0000256" key="3">
    <source>
        <dbReference type="ARBA" id="ARBA00023097"/>
    </source>
</evidence>
<evidence type="ECO:0000313" key="8">
    <source>
        <dbReference type="Proteomes" id="UP001245370"/>
    </source>
</evidence>
<dbReference type="GeneID" id="95764140"/>
<keyword evidence="2" id="KW-0560">Oxidoreductase</keyword>
<dbReference type="CDD" id="cd07114">
    <property type="entry name" value="ALDH_DhaS"/>
    <property type="match status" value="1"/>
</dbReference>
<dbReference type="EMBL" id="BSDO01000005">
    <property type="protein sequence ID" value="GLI23685.1"/>
    <property type="molecule type" value="Genomic_DNA"/>
</dbReference>
<dbReference type="InterPro" id="IPR016163">
    <property type="entry name" value="Ald_DH_C"/>
</dbReference>